<keyword evidence="2" id="KW-1133">Transmembrane helix</keyword>
<dbReference type="Proteomes" id="UP000242287">
    <property type="component" value="Unassembled WGS sequence"/>
</dbReference>
<feature type="region of interest" description="Disordered" evidence="1">
    <location>
        <begin position="330"/>
        <end position="361"/>
    </location>
</feature>
<sequence length="361" mass="40225">MSVTQPYYGPDEPPETIMLERTFVVGGYIAGAGYGIQIVLYVICAMYLWSQRVRRGKAMLFLLGYITLLLCFETLFIAVSARTVQDAYVDYRNYPGGPWAWFLATQYLPEDVLFYASLFVLTFLSDLLVLWRCWVIWLPAGRIKASLVLVLPLFMLFGSFALGVLWTVESSKPGLSLYSSLPLVLGTSYYVVSLTINILVTIMITIRLILYRRKILDALPSEHAKHYVSLATIIIESAALYTVFAIIFIATYAANHPVNQIFLSVASTSQEVAGYLIILRVAKGQAWDSNTLNNTTTLPAIEYAVHERRKRSKDPIGLSTRSMFLDTELALSSGPTRGSESLTLPVKPSEGSPASEQRDVV</sequence>
<feature type="compositionally biased region" description="Polar residues" evidence="1">
    <location>
        <begin position="333"/>
        <end position="342"/>
    </location>
</feature>
<keyword evidence="2" id="KW-0812">Transmembrane</keyword>
<feature type="transmembrane region" description="Helical" evidence="2">
    <location>
        <begin position="112"/>
        <end position="135"/>
    </location>
</feature>
<keyword evidence="2" id="KW-0472">Membrane</keyword>
<dbReference type="OrthoDB" id="2641762at2759"/>
<feature type="transmembrane region" description="Helical" evidence="2">
    <location>
        <begin position="28"/>
        <end position="48"/>
    </location>
</feature>
<feature type="transmembrane region" description="Helical" evidence="2">
    <location>
        <begin position="147"/>
        <end position="168"/>
    </location>
</feature>
<name>A0A2A9NC07_9AGAR</name>
<organism evidence="3 4">
    <name type="scientific">Amanita thiersii Skay4041</name>
    <dbReference type="NCBI Taxonomy" id="703135"/>
    <lineage>
        <taxon>Eukaryota</taxon>
        <taxon>Fungi</taxon>
        <taxon>Dikarya</taxon>
        <taxon>Basidiomycota</taxon>
        <taxon>Agaricomycotina</taxon>
        <taxon>Agaricomycetes</taxon>
        <taxon>Agaricomycetidae</taxon>
        <taxon>Agaricales</taxon>
        <taxon>Pluteineae</taxon>
        <taxon>Amanitaceae</taxon>
        <taxon>Amanita</taxon>
    </lineage>
</organism>
<feature type="transmembrane region" description="Helical" evidence="2">
    <location>
        <begin position="230"/>
        <end position="254"/>
    </location>
</feature>
<evidence type="ECO:0000313" key="3">
    <source>
        <dbReference type="EMBL" id="PFH45791.1"/>
    </source>
</evidence>
<keyword evidence="4" id="KW-1185">Reference proteome</keyword>
<dbReference type="EMBL" id="KZ302290">
    <property type="protein sequence ID" value="PFH45791.1"/>
    <property type="molecule type" value="Genomic_DNA"/>
</dbReference>
<proteinExistence type="predicted"/>
<evidence type="ECO:0000256" key="1">
    <source>
        <dbReference type="SAM" id="MobiDB-lite"/>
    </source>
</evidence>
<protein>
    <recommendedName>
        <fullName evidence="5">G-protein coupled receptors family 1 profile domain-containing protein</fullName>
    </recommendedName>
</protein>
<feature type="transmembrane region" description="Helical" evidence="2">
    <location>
        <begin position="188"/>
        <end position="210"/>
    </location>
</feature>
<reference evidence="3 4" key="1">
    <citation type="submission" date="2014-02" db="EMBL/GenBank/DDBJ databases">
        <title>Transposable element dynamics among asymbiotic and ectomycorrhizal Amanita fungi.</title>
        <authorList>
            <consortium name="DOE Joint Genome Institute"/>
            <person name="Hess J."/>
            <person name="Skrede I."/>
            <person name="Wolfe B."/>
            <person name="LaButti K."/>
            <person name="Ohm R.A."/>
            <person name="Grigoriev I.V."/>
            <person name="Pringle A."/>
        </authorList>
    </citation>
    <scope>NUCLEOTIDE SEQUENCE [LARGE SCALE GENOMIC DNA]</scope>
    <source>
        <strain evidence="3 4">SKay4041</strain>
    </source>
</reference>
<evidence type="ECO:0000256" key="2">
    <source>
        <dbReference type="SAM" id="Phobius"/>
    </source>
</evidence>
<gene>
    <name evidence="3" type="ORF">AMATHDRAFT_71080</name>
</gene>
<accession>A0A2A9NC07</accession>
<dbReference type="AlphaFoldDB" id="A0A2A9NC07"/>
<evidence type="ECO:0008006" key="5">
    <source>
        <dbReference type="Google" id="ProtNLM"/>
    </source>
</evidence>
<feature type="transmembrane region" description="Helical" evidence="2">
    <location>
        <begin position="60"/>
        <end position="81"/>
    </location>
</feature>
<evidence type="ECO:0000313" key="4">
    <source>
        <dbReference type="Proteomes" id="UP000242287"/>
    </source>
</evidence>